<evidence type="ECO:0000256" key="1">
    <source>
        <dbReference type="ARBA" id="ARBA00006271"/>
    </source>
</evidence>
<dbReference type="NCBIfam" id="NF003810">
    <property type="entry name" value="PRK05399.1"/>
    <property type="match status" value="1"/>
</dbReference>
<dbReference type="Gene3D" id="6.10.140.430">
    <property type="match status" value="1"/>
</dbReference>
<reference evidence="7" key="1">
    <citation type="submission" date="2018-06" db="EMBL/GenBank/DDBJ databases">
        <authorList>
            <person name="Zhirakovskaya E."/>
        </authorList>
    </citation>
    <scope>NUCLEOTIDE SEQUENCE</scope>
</reference>
<dbReference type="SUPFAM" id="SSF52540">
    <property type="entry name" value="P-loop containing nucleoside triphosphate hydrolases"/>
    <property type="match status" value="1"/>
</dbReference>
<keyword evidence="5" id="KW-0227">DNA damage</keyword>
<accession>A0A3B0R649</accession>
<dbReference type="GO" id="GO:0030983">
    <property type="term" value="F:mismatched DNA binding"/>
    <property type="evidence" value="ECO:0007669"/>
    <property type="project" value="InterPro"/>
</dbReference>
<comment type="similarity">
    <text evidence="1">Belongs to the DNA mismatch repair MutS family.</text>
</comment>
<dbReference type="PROSITE" id="PS00486">
    <property type="entry name" value="DNA_MISMATCH_REPAIR_2"/>
    <property type="match status" value="1"/>
</dbReference>
<evidence type="ECO:0000313" key="7">
    <source>
        <dbReference type="EMBL" id="VAV88670.1"/>
    </source>
</evidence>
<proteinExistence type="inferred from homology"/>
<dbReference type="InterPro" id="IPR027417">
    <property type="entry name" value="P-loop_NTPase"/>
</dbReference>
<keyword evidence="5" id="KW-0234">DNA repair</keyword>
<dbReference type="GO" id="GO:0005524">
    <property type="term" value="F:ATP binding"/>
    <property type="evidence" value="ECO:0007669"/>
    <property type="project" value="UniProtKB-KW"/>
</dbReference>
<dbReference type="GO" id="GO:0005829">
    <property type="term" value="C:cytosol"/>
    <property type="evidence" value="ECO:0007669"/>
    <property type="project" value="TreeGrafter"/>
</dbReference>
<dbReference type="GO" id="GO:0140664">
    <property type="term" value="F:ATP-dependent DNA damage sensor activity"/>
    <property type="evidence" value="ECO:0007669"/>
    <property type="project" value="InterPro"/>
</dbReference>
<evidence type="ECO:0000256" key="5">
    <source>
        <dbReference type="ARBA" id="ARBA00023204"/>
    </source>
</evidence>
<dbReference type="Gene3D" id="1.10.1420.10">
    <property type="match status" value="2"/>
</dbReference>
<evidence type="ECO:0000259" key="6">
    <source>
        <dbReference type="PROSITE" id="PS00486"/>
    </source>
</evidence>
<dbReference type="AlphaFoldDB" id="A0A3B0R649"/>
<feature type="domain" description="DNA mismatch repair proteins mutS family" evidence="6">
    <location>
        <begin position="324"/>
        <end position="340"/>
    </location>
</feature>
<keyword evidence="4" id="KW-0238">DNA-binding</keyword>
<dbReference type="InterPro" id="IPR007861">
    <property type="entry name" value="DNA_mismatch_repair_MutS_clamp"/>
</dbReference>
<name>A0A3B0R649_9ZZZZ</name>
<feature type="non-terminal residue" evidence="7">
    <location>
        <position position="1"/>
    </location>
</feature>
<dbReference type="Gene3D" id="3.40.50.300">
    <property type="entry name" value="P-loop containing nucleotide triphosphate hydrolases"/>
    <property type="match status" value="1"/>
</dbReference>
<keyword evidence="2" id="KW-0547">Nucleotide-binding</keyword>
<dbReference type="SMART" id="SM00533">
    <property type="entry name" value="MUTSd"/>
    <property type="match status" value="1"/>
</dbReference>
<evidence type="ECO:0000256" key="2">
    <source>
        <dbReference type="ARBA" id="ARBA00022741"/>
    </source>
</evidence>
<dbReference type="InterPro" id="IPR000432">
    <property type="entry name" value="DNA_mismatch_repair_MutS_C"/>
</dbReference>
<dbReference type="InterPro" id="IPR036187">
    <property type="entry name" value="DNA_mismatch_repair_MutS_sf"/>
</dbReference>
<sequence length="497" mass="53473">AAEIAAWLEKLELPELLAGAAGGLQGRDALLELLDQALVAEPPLMVREGGFIAPGHDEELDECRRLRDEGRGVIAGMQADYAREAGIQSLKVKHNNVLGYFVEVTSVHADKMLSEPLNARFKHRQTTANQVRFTTVELSEMETRILNAGGRAIEIELRVFEGLRAAVLEQADKLWRAAGALAELDLTAALADLATGENWCRPKVDASRALCITGGRHPVVEQALKAAGGAPFIANDSDLGQGIDIWLLTGPNMSGKSTFLRQNALITLLAQIGSFVPAEAVHIGMVSQLFSRVGASDDLARGRSTFMVEMVETAAILNQADDHALVILDEIGRGTATYDGLSIAWATLEHLHDVNGCRALFATHYHEMTGLSDKLERVDNATVAVREHDGEVIFMHEVHKGAADRSYGVQVAKLAGLPEAVVARARVVLDALEKGEREGGTAKAAMMDDLPLFSATPAPVAAVKASQVEDRLAEILPDELSPKEALNLIYELKGLSE</sequence>
<dbReference type="InterPro" id="IPR007696">
    <property type="entry name" value="DNA_mismatch_repair_MutS_core"/>
</dbReference>
<dbReference type="InterPro" id="IPR045076">
    <property type="entry name" value="MutS"/>
</dbReference>
<dbReference type="SUPFAM" id="SSF48334">
    <property type="entry name" value="DNA repair protein MutS, domain III"/>
    <property type="match status" value="1"/>
</dbReference>
<dbReference type="PANTHER" id="PTHR11361:SF34">
    <property type="entry name" value="DNA MISMATCH REPAIR PROTEIN MSH1, MITOCHONDRIAL"/>
    <property type="match status" value="1"/>
</dbReference>
<dbReference type="EMBL" id="UOEG01000033">
    <property type="protein sequence ID" value="VAV88670.1"/>
    <property type="molecule type" value="Genomic_DNA"/>
</dbReference>
<dbReference type="Pfam" id="PF00488">
    <property type="entry name" value="MutS_V"/>
    <property type="match status" value="1"/>
</dbReference>
<evidence type="ECO:0000256" key="4">
    <source>
        <dbReference type="ARBA" id="ARBA00023125"/>
    </source>
</evidence>
<dbReference type="Pfam" id="PF05190">
    <property type="entry name" value="MutS_IV"/>
    <property type="match status" value="1"/>
</dbReference>
<dbReference type="CDD" id="cd03284">
    <property type="entry name" value="ABC_MutS1"/>
    <property type="match status" value="1"/>
</dbReference>
<dbReference type="PANTHER" id="PTHR11361">
    <property type="entry name" value="DNA MISMATCH REPAIR PROTEIN MUTS FAMILY MEMBER"/>
    <property type="match status" value="1"/>
</dbReference>
<gene>
    <name evidence="7" type="ORF">MNBD_ALPHA07-2132</name>
</gene>
<evidence type="ECO:0000256" key="3">
    <source>
        <dbReference type="ARBA" id="ARBA00022840"/>
    </source>
</evidence>
<dbReference type="SMART" id="SM00534">
    <property type="entry name" value="MUTSac"/>
    <property type="match status" value="1"/>
</dbReference>
<protein>
    <submittedName>
        <fullName evidence="7">DNA mismatch repair protein MutS</fullName>
    </submittedName>
</protein>
<keyword evidence="3" id="KW-0067">ATP-binding</keyword>
<organism evidence="7">
    <name type="scientific">hydrothermal vent metagenome</name>
    <dbReference type="NCBI Taxonomy" id="652676"/>
    <lineage>
        <taxon>unclassified sequences</taxon>
        <taxon>metagenomes</taxon>
        <taxon>ecological metagenomes</taxon>
    </lineage>
</organism>
<dbReference type="GO" id="GO:0006298">
    <property type="term" value="P:mismatch repair"/>
    <property type="evidence" value="ECO:0007669"/>
    <property type="project" value="InterPro"/>
</dbReference>